<evidence type="ECO:0000313" key="2">
    <source>
        <dbReference type="Proteomes" id="UP001367508"/>
    </source>
</evidence>
<dbReference type="AlphaFoldDB" id="A0AAN9KTS1"/>
<dbReference type="EMBL" id="JAYMYQ010000006">
    <property type="protein sequence ID" value="KAK7323740.1"/>
    <property type="molecule type" value="Genomic_DNA"/>
</dbReference>
<comment type="caution">
    <text evidence="1">The sequence shown here is derived from an EMBL/GenBank/DDBJ whole genome shotgun (WGS) entry which is preliminary data.</text>
</comment>
<name>A0AAN9KTS1_CANGL</name>
<keyword evidence="2" id="KW-1185">Reference proteome</keyword>
<dbReference type="Proteomes" id="UP001367508">
    <property type="component" value="Unassembled WGS sequence"/>
</dbReference>
<gene>
    <name evidence="1" type="ORF">VNO77_27231</name>
</gene>
<organism evidence="1 2">
    <name type="scientific">Canavalia gladiata</name>
    <name type="common">Sword bean</name>
    <name type="synonym">Dolichos gladiatus</name>
    <dbReference type="NCBI Taxonomy" id="3824"/>
    <lineage>
        <taxon>Eukaryota</taxon>
        <taxon>Viridiplantae</taxon>
        <taxon>Streptophyta</taxon>
        <taxon>Embryophyta</taxon>
        <taxon>Tracheophyta</taxon>
        <taxon>Spermatophyta</taxon>
        <taxon>Magnoliopsida</taxon>
        <taxon>eudicotyledons</taxon>
        <taxon>Gunneridae</taxon>
        <taxon>Pentapetalae</taxon>
        <taxon>rosids</taxon>
        <taxon>fabids</taxon>
        <taxon>Fabales</taxon>
        <taxon>Fabaceae</taxon>
        <taxon>Papilionoideae</taxon>
        <taxon>50 kb inversion clade</taxon>
        <taxon>NPAAA clade</taxon>
        <taxon>indigoferoid/millettioid clade</taxon>
        <taxon>Phaseoleae</taxon>
        <taxon>Canavalia</taxon>
    </lineage>
</organism>
<reference evidence="1 2" key="1">
    <citation type="submission" date="2024-01" db="EMBL/GenBank/DDBJ databases">
        <title>The genomes of 5 underutilized Papilionoideae crops provide insights into root nodulation and disease resistanc.</title>
        <authorList>
            <person name="Jiang F."/>
        </authorList>
    </citation>
    <scope>NUCLEOTIDE SEQUENCE [LARGE SCALE GENOMIC DNA]</scope>
    <source>
        <strain evidence="1">LVBAO_FW01</strain>
        <tissue evidence="1">Leaves</tissue>
    </source>
</reference>
<proteinExistence type="predicted"/>
<evidence type="ECO:0000313" key="1">
    <source>
        <dbReference type="EMBL" id="KAK7323740.1"/>
    </source>
</evidence>
<sequence>MESSIRATHVKRSVTKIRPYQTIKRRMELEELMQSPGTTPTQPQPREDNHVWCETEDEASSWVGQSYTGILLLPDLSQIWVFSYLCLERLHHDSGGPRGSKSMVLAQAREIRRERRASGPCSSINSAHEPGTSESIVLKLNIGCYKTN</sequence>
<protein>
    <submittedName>
        <fullName evidence="1">Uncharacterized protein</fullName>
    </submittedName>
</protein>
<accession>A0AAN9KTS1</accession>